<evidence type="ECO:0000256" key="2">
    <source>
        <dbReference type="ARBA" id="ARBA00022475"/>
    </source>
</evidence>
<evidence type="ECO:0000256" key="5">
    <source>
        <dbReference type="ARBA" id="ARBA00023136"/>
    </source>
</evidence>
<dbReference type="InterPro" id="IPR025857">
    <property type="entry name" value="MacB_PCD"/>
</dbReference>
<evidence type="ECO:0000259" key="8">
    <source>
        <dbReference type="Pfam" id="PF12704"/>
    </source>
</evidence>
<evidence type="ECO:0000313" key="10">
    <source>
        <dbReference type="Proteomes" id="UP000746690"/>
    </source>
</evidence>
<evidence type="ECO:0000256" key="3">
    <source>
        <dbReference type="ARBA" id="ARBA00022692"/>
    </source>
</evidence>
<dbReference type="Pfam" id="PF12704">
    <property type="entry name" value="MacB_PCD"/>
    <property type="match status" value="2"/>
</dbReference>
<feature type="transmembrane region" description="Helical" evidence="6">
    <location>
        <begin position="442"/>
        <end position="465"/>
    </location>
</feature>
<dbReference type="EMBL" id="JABBHF010000009">
    <property type="protein sequence ID" value="NMH88907.1"/>
    <property type="molecule type" value="Genomic_DNA"/>
</dbReference>
<keyword evidence="4 6" id="KW-1133">Transmembrane helix</keyword>
<reference evidence="9 10" key="1">
    <citation type="submission" date="2020-04" db="EMBL/GenBank/DDBJ databases">
        <title>A Flavivirga sp. nov.</title>
        <authorList>
            <person name="Sun X."/>
        </authorList>
    </citation>
    <scope>NUCLEOTIDE SEQUENCE [LARGE SCALE GENOMIC DNA]</scope>
    <source>
        <strain evidence="9 10">Y03</strain>
    </source>
</reference>
<dbReference type="PROSITE" id="PS51257">
    <property type="entry name" value="PROKAR_LIPOPROTEIN"/>
    <property type="match status" value="1"/>
</dbReference>
<feature type="transmembrane region" description="Helical" evidence="6">
    <location>
        <begin position="305"/>
        <end position="326"/>
    </location>
</feature>
<organism evidence="9 10">
    <name type="scientific">Flavivirga algicola</name>
    <dbReference type="NCBI Taxonomy" id="2729136"/>
    <lineage>
        <taxon>Bacteria</taxon>
        <taxon>Pseudomonadati</taxon>
        <taxon>Bacteroidota</taxon>
        <taxon>Flavobacteriia</taxon>
        <taxon>Flavobacteriales</taxon>
        <taxon>Flavobacteriaceae</taxon>
        <taxon>Flavivirga</taxon>
    </lineage>
</organism>
<feature type="transmembrane region" description="Helical" evidence="6">
    <location>
        <begin position="776"/>
        <end position="799"/>
    </location>
</feature>
<keyword evidence="2" id="KW-1003">Cell membrane</keyword>
<feature type="transmembrane region" description="Helical" evidence="6">
    <location>
        <begin position="689"/>
        <end position="714"/>
    </location>
</feature>
<dbReference type="RefSeq" id="WP_169675368.1">
    <property type="nucleotide sequence ID" value="NZ_JABBHF010000009.1"/>
</dbReference>
<dbReference type="PANTHER" id="PTHR30572">
    <property type="entry name" value="MEMBRANE COMPONENT OF TRANSPORTER-RELATED"/>
    <property type="match status" value="1"/>
</dbReference>
<dbReference type="PANTHER" id="PTHR30572:SF18">
    <property type="entry name" value="ABC-TYPE MACROLIDE FAMILY EXPORT SYSTEM PERMEASE COMPONENT 2"/>
    <property type="match status" value="1"/>
</dbReference>
<evidence type="ECO:0000256" key="4">
    <source>
        <dbReference type="ARBA" id="ARBA00022989"/>
    </source>
</evidence>
<proteinExistence type="predicted"/>
<sequence>MILNYFKIAWRNLLKNKGFSFINIFGLSIGVAACILIAIYILHESSYDKHITNSENIYRMTTDYSKVRGLNGTGIFFSANTAPTVLNDFEEVENTGRLMAVQSFYGAGSNDIRFDGEATQHYEEGFAYADQSIIDIMDVQMVYGDAKTVLTNPKTIVISKKIANKYFKNQNPIGRSMYLNGNNQDPFKISGVMKDFATNSHMNYDFLMTLKDVEFGEGTLNDWSFCAYFTYVLLKPDIDIKAFEQNMNTILIKRYLKPAYKAAGFPSWVHLEERMKIGLQPLTDINLYSSHIFSQLNFSNDIKTIWIFGIVALFILIIASINFVNLSTAKSANRAKEVGLRKVVGSTRRQLIGQFLAESILISLIAFSIGIVLSALCMPLFRSMCGIHLVMPWSSVMFIATTLLTSLIVGILAGLYPSFYLSKFNPVNVLKGRLSIGNKSNGLRGGLVVFQFVISIVLIVGTLIVNKQLQFILNSKIGFEKDQVVQLYSTNVLNFKTKSFRDELKTIPGVANASISDFLPLKGSNRGGEYFVKTEKIGIDESIYAQLWSIDENYIETLGIQLLEGRNFFKKDKADRETIIINQALVKALHLENPIGKNISREGGRTWEIVGIVEDFNYDGMKQTIKPLCFVNNMSNSVMSVKLNTTDVSATLAAIAQKWKAFVPDMAFRYKFMDASFANMYKNVSRIKAVFTTFAILAILVACLGLLALSAYMVEQRNREMSIRKVLGASVQTIFKLLTKNFIVLVIVALIIAVPIAYYIMKTWLHDYEYRIDISWTVFAIAGVVAIAIALMTISYHAIKSALIDPAKVLRTE</sequence>
<dbReference type="InterPro" id="IPR050250">
    <property type="entry name" value="Macrolide_Exporter_MacB"/>
</dbReference>
<feature type="transmembrane region" description="Helical" evidence="6">
    <location>
        <begin position="393"/>
        <end position="421"/>
    </location>
</feature>
<feature type="domain" description="MacB-like periplasmic core" evidence="8">
    <location>
        <begin position="453"/>
        <end position="651"/>
    </location>
</feature>
<accession>A0ABX1RZA9</accession>
<keyword evidence="10" id="KW-1185">Reference proteome</keyword>
<evidence type="ECO:0000256" key="1">
    <source>
        <dbReference type="ARBA" id="ARBA00004651"/>
    </source>
</evidence>
<feature type="domain" description="MacB-like periplasmic core" evidence="8">
    <location>
        <begin position="20"/>
        <end position="249"/>
    </location>
</feature>
<comment type="caution">
    <text evidence="9">The sequence shown here is derived from an EMBL/GenBank/DDBJ whole genome shotgun (WGS) entry which is preliminary data.</text>
</comment>
<keyword evidence="3 6" id="KW-0812">Transmembrane</keyword>
<dbReference type="InterPro" id="IPR003838">
    <property type="entry name" value="ABC3_permease_C"/>
</dbReference>
<feature type="domain" description="ABC3 transporter permease C-terminal" evidence="7">
    <location>
        <begin position="693"/>
        <end position="799"/>
    </location>
</feature>
<comment type="subcellular location">
    <subcellularLocation>
        <location evidence="1">Cell membrane</location>
        <topology evidence="1">Multi-pass membrane protein</topology>
    </subcellularLocation>
</comment>
<feature type="transmembrane region" description="Helical" evidence="6">
    <location>
        <begin position="355"/>
        <end position="381"/>
    </location>
</feature>
<evidence type="ECO:0000259" key="7">
    <source>
        <dbReference type="Pfam" id="PF02687"/>
    </source>
</evidence>
<evidence type="ECO:0000313" key="9">
    <source>
        <dbReference type="EMBL" id="NMH88907.1"/>
    </source>
</evidence>
<feature type="domain" description="ABC3 transporter permease C-terminal" evidence="7">
    <location>
        <begin position="310"/>
        <end position="426"/>
    </location>
</feature>
<name>A0ABX1RZA9_9FLAO</name>
<feature type="transmembrane region" description="Helical" evidence="6">
    <location>
        <begin position="742"/>
        <end position="761"/>
    </location>
</feature>
<protein>
    <submittedName>
        <fullName evidence="9">FtsX-like permease family protein</fullName>
    </submittedName>
</protein>
<dbReference type="Proteomes" id="UP000746690">
    <property type="component" value="Unassembled WGS sequence"/>
</dbReference>
<feature type="transmembrane region" description="Helical" evidence="6">
    <location>
        <begin position="21"/>
        <end position="42"/>
    </location>
</feature>
<keyword evidence="5 6" id="KW-0472">Membrane</keyword>
<gene>
    <name evidence="9" type="ORF">HHX25_15440</name>
</gene>
<evidence type="ECO:0000256" key="6">
    <source>
        <dbReference type="SAM" id="Phobius"/>
    </source>
</evidence>
<dbReference type="Pfam" id="PF02687">
    <property type="entry name" value="FtsX"/>
    <property type="match status" value="2"/>
</dbReference>